<name>G1WA19_9BACT</name>
<dbReference type="HOGENOM" id="CLU_3409920_0_0_10"/>
<sequence length="29" mass="3374">MPIIATPCIYLCSDKHKLNKKNKENENNN</sequence>
<gene>
    <name evidence="1" type="ORF">HMPREF9431_00670</name>
</gene>
<dbReference type="EMBL" id="ADGI01000021">
    <property type="protein sequence ID" value="EGV33835.1"/>
    <property type="molecule type" value="Genomic_DNA"/>
</dbReference>
<reference evidence="1 2" key="1">
    <citation type="submission" date="2011-07" db="EMBL/GenBank/DDBJ databases">
        <title>The Genome Sequence of Prevotella oulorum F0390.</title>
        <authorList>
            <consortium name="The Broad Institute Genome Sequencing Platform"/>
            <consortium name="The Broad Institute Genome Sequencing Center for Infectious Disease"/>
            <person name="Earl A."/>
            <person name="Ward D."/>
            <person name="Feldgarden M."/>
            <person name="Gevers D."/>
            <person name="Izard J."/>
            <person name="Ganesan A."/>
            <person name="Baranova O.V."/>
            <person name="Blanton J.M."/>
            <person name="Tanner A.C."/>
            <person name="Dewhirst F.E."/>
            <person name="Young S.K."/>
            <person name="Zeng Q."/>
            <person name="Gargeya S."/>
            <person name="Fitzgerald M."/>
            <person name="Haas B."/>
            <person name="Abouelleil A."/>
            <person name="Alvarado L."/>
            <person name="Arachchi H.M."/>
            <person name="Berlin A."/>
            <person name="Brown A."/>
            <person name="Chapman S.B."/>
            <person name="Chen Z."/>
            <person name="Dunbar C."/>
            <person name="Freedman E."/>
            <person name="Gearin G."/>
            <person name="Gellesch M."/>
            <person name="Goldberg J."/>
            <person name="Griggs A."/>
            <person name="Gujja S."/>
            <person name="Heiman D."/>
            <person name="Howarth C."/>
            <person name="Larson L."/>
            <person name="Lui A."/>
            <person name="MacDonald P.J.P."/>
            <person name="Mehta T."/>
            <person name="Montmayeur A."/>
            <person name="Murphy C."/>
            <person name="Neiman D."/>
            <person name="Pearson M."/>
            <person name="Priest M."/>
            <person name="Roberts A."/>
            <person name="Saif S."/>
            <person name="Shea T."/>
            <person name="Shenoy N."/>
            <person name="Sisk P."/>
            <person name="Stolte C."/>
            <person name="Sykes S."/>
            <person name="Wortman J."/>
            <person name="Nusbaum C."/>
            <person name="Birren B."/>
        </authorList>
    </citation>
    <scope>NUCLEOTIDE SEQUENCE [LARGE SCALE GENOMIC DNA]</scope>
    <source>
        <strain evidence="1 2">F0390</strain>
    </source>
</reference>
<organism evidence="1 2">
    <name type="scientific">Segatella oulorum F0390</name>
    <dbReference type="NCBI Taxonomy" id="702438"/>
    <lineage>
        <taxon>Bacteria</taxon>
        <taxon>Pseudomonadati</taxon>
        <taxon>Bacteroidota</taxon>
        <taxon>Bacteroidia</taxon>
        <taxon>Bacteroidales</taxon>
        <taxon>Prevotellaceae</taxon>
        <taxon>Segatella</taxon>
    </lineage>
</organism>
<evidence type="ECO:0000313" key="1">
    <source>
        <dbReference type="EMBL" id="EGV33835.1"/>
    </source>
</evidence>
<proteinExistence type="predicted"/>
<comment type="caution">
    <text evidence="1">The sequence shown here is derived from an EMBL/GenBank/DDBJ whole genome shotgun (WGS) entry which is preliminary data.</text>
</comment>
<protein>
    <submittedName>
        <fullName evidence="1">Uncharacterized protein</fullName>
    </submittedName>
</protein>
<accession>G1WA19</accession>
<dbReference type="Proteomes" id="UP000005141">
    <property type="component" value="Unassembled WGS sequence"/>
</dbReference>
<dbReference type="AlphaFoldDB" id="G1WA19"/>
<evidence type="ECO:0000313" key="2">
    <source>
        <dbReference type="Proteomes" id="UP000005141"/>
    </source>
</evidence>
<keyword evidence="2" id="KW-1185">Reference proteome</keyword>